<accession>A0A0H4WUJ4</accession>
<keyword evidence="2 4" id="KW-0732">Signal</keyword>
<dbReference type="EMBL" id="CP012109">
    <property type="protein sequence ID" value="AKQ65253.1"/>
    <property type="molecule type" value="Genomic_DNA"/>
</dbReference>
<comment type="similarity">
    <text evidence="1">Belongs to the Skp family.</text>
</comment>
<protein>
    <submittedName>
        <fullName evidence="5">Outer membrane protein H</fullName>
    </submittedName>
</protein>
<reference evidence="5 6" key="1">
    <citation type="journal article" date="2016" name="PLoS ONE">
        <title>Complete Genome Sequence and Comparative Genomics of a Novel Myxobacterium Myxococcus hansupus.</title>
        <authorList>
            <person name="Sharma G."/>
            <person name="Narwani T."/>
            <person name="Subramanian S."/>
        </authorList>
    </citation>
    <scope>NUCLEOTIDE SEQUENCE [LARGE SCALE GENOMIC DNA]</scope>
    <source>
        <strain evidence="6">mixupus</strain>
    </source>
</reference>
<evidence type="ECO:0000256" key="3">
    <source>
        <dbReference type="SAM" id="MobiDB-lite"/>
    </source>
</evidence>
<dbReference type="SMART" id="SM00935">
    <property type="entry name" value="OmpH"/>
    <property type="match status" value="1"/>
</dbReference>
<dbReference type="GO" id="GO:0050821">
    <property type="term" value="P:protein stabilization"/>
    <property type="evidence" value="ECO:0007669"/>
    <property type="project" value="TreeGrafter"/>
</dbReference>
<organism evidence="5 6">
    <name type="scientific">Pseudomyxococcus hansupus</name>
    <dbReference type="NCBI Taxonomy" id="1297742"/>
    <lineage>
        <taxon>Bacteria</taxon>
        <taxon>Pseudomonadati</taxon>
        <taxon>Myxococcota</taxon>
        <taxon>Myxococcia</taxon>
        <taxon>Myxococcales</taxon>
        <taxon>Cystobacterineae</taxon>
        <taxon>Myxococcaceae</taxon>
        <taxon>Pseudomyxococcus</taxon>
    </lineage>
</organism>
<evidence type="ECO:0000256" key="2">
    <source>
        <dbReference type="ARBA" id="ARBA00022729"/>
    </source>
</evidence>
<keyword evidence="6" id="KW-1185">Reference proteome</keyword>
<dbReference type="PANTHER" id="PTHR35089">
    <property type="entry name" value="CHAPERONE PROTEIN SKP"/>
    <property type="match status" value="1"/>
</dbReference>
<dbReference type="PATRIC" id="fig|1297742.4.peg.2189"/>
<dbReference type="InterPro" id="IPR024930">
    <property type="entry name" value="Skp_dom_sf"/>
</dbReference>
<dbReference type="KEGG" id="mym:A176_002165"/>
<evidence type="ECO:0000256" key="1">
    <source>
        <dbReference type="ARBA" id="ARBA00009091"/>
    </source>
</evidence>
<name>A0A0H4WUJ4_9BACT</name>
<dbReference type="Pfam" id="PF03938">
    <property type="entry name" value="OmpH"/>
    <property type="match status" value="1"/>
</dbReference>
<dbReference type="STRING" id="1297742.A176_002165"/>
<dbReference type="GO" id="GO:0005829">
    <property type="term" value="C:cytosol"/>
    <property type="evidence" value="ECO:0007669"/>
    <property type="project" value="TreeGrafter"/>
</dbReference>
<gene>
    <name evidence="5" type="ORF">A176_002165</name>
</gene>
<dbReference type="Proteomes" id="UP000009026">
    <property type="component" value="Chromosome"/>
</dbReference>
<evidence type="ECO:0000313" key="6">
    <source>
        <dbReference type="Proteomes" id="UP000009026"/>
    </source>
</evidence>
<dbReference type="AlphaFoldDB" id="A0A0H4WUJ4"/>
<dbReference type="PANTHER" id="PTHR35089:SF1">
    <property type="entry name" value="CHAPERONE PROTEIN SKP"/>
    <property type="match status" value="1"/>
</dbReference>
<dbReference type="SUPFAM" id="SSF111384">
    <property type="entry name" value="OmpH-like"/>
    <property type="match status" value="1"/>
</dbReference>
<evidence type="ECO:0000313" key="5">
    <source>
        <dbReference type="EMBL" id="AKQ65253.1"/>
    </source>
</evidence>
<dbReference type="RefSeq" id="WP_002639940.1">
    <property type="nucleotide sequence ID" value="NZ_CP012109.1"/>
</dbReference>
<dbReference type="eggNOG" id="COG2825">
    <property type="taxonomic scope" value="Bacteria"/>
</dbReference>
<evidence type="ECO:0000256" key="4">
    <source>
        <dbReference type="SAM" id="SignalP"/>
    </source>
</evidence>
<proteinExistence type="inferred from homology"/>
<feature type="region of interest" description="Disordered" evidence="3">
    <location>
        <begin position="71"/>
        <end position="91"/>
    </location>
</feature>
<feature type="chain" id="PRO_5005212041" evidence="4">
    <location>
        <begin position="25"/>
        <end position="184"/>
    </location>
</feature>
<feature type="signal peptide" evidence="4">
    <location>
        <begin position="1"/>
        <end position="24"/>
    </location>
</feature>
<sequence length="184" mass="20393">MSLRTTIAAAAAALSLGLPVAASAADVKVAYVDLQKVMLEVDDGKAAKTRLQKWLEDRQKEIDKEQNALRTEKETLDKQSSAMSAENKAQKEAELQRKVMLLAQKWEKSRSEAATKEQQEMQPIIQKIDGIIAVIAERDDLGFVLERRDSGIVFARSVHDISNEVIRAYNASKKTAAKDAPTKK</sequence>
<dbReference type="Gene3D" id="3.30.910.20">
    <property type="entry name" value="Skp domain"/>
    <property type="match status" value="1"/>
</dbReference>
<dbReference type="OrthoDB" id="5524239at2"/>
<dbReference type="GO" id="GO:0051082">
    <property type="term" value="F:unfolded protein binding"/>
    <property type="evidence" value="ECO:0007669"/>
    <property type="project" value="InterPro"/>
</dbReference>
<dbReference type="InterPro" id="IPR005632">
    <property type="entry name" value="Chaperone_Skp"/>
</dbReference>